<gene>
    <name evidence="3" type="ORF">B0T10DRAFT_568190</name>
</gene>
<dbReference type="OrthoDB" id="2133190at2759"/>
<protein>
    <recommendedName>
        <fullName evidence="2">BHLH domain-containing protein</fullName>
    </recommendedName>
</protein>
<dbReference type="InterPro" id="IPR011598">
    <property type="entry name" value="bHLH_dom"/>
</dbReference>
<feature type="compositionally biased region" description="Polar residues" evidence="1">
    <location>
        <begin position="124"/>
        <end position="143"/>
    </location>
</feature>
<comment type="caution">
    <text evidence="3">The sequence shown here is derived from an EMBL/GenBank/DDBJ whole genome shotgun (WGS) entry which is preliminary data.</text>
</comment>
<name>A0A9P8VRD6_9HYPO</name>
<dbReference type="CDD" id="cd11395">
    <property type="entry name" value="bHLHzip_SREBP_like"/>
    <property type="match status" value="1"/>
</dbReference>
<evidence type="ECO:0000313" key="3">
    <source>
        <dbReference type="EMBL" id="KAH6871611.1"/>
    </source>
</evidence>
<dbReference type="PROSITE" id="PS50888">
    <property type="entry name" value="BHLH"/>
    <property type="match status" value="1"/>
</dbReference>
<dbReference type="EMBL" id="JAGPYM010000052">
    <property type="protein sequence ID" value="KAH6871611.1"/>
    <property type="molecule type" value="Genomic_DNA"/>
</dbReference>
<dbReference type="Gene3D" id="4.10.280.10">
    <property type="entry name" value="Helix-loop-helix DNA-binding domain"/>
    <property type="match status" value="1"/>
</dbReference>
<evidence type="ECO:0000313" key="4">
    <source>
        <dbReference type="Proteomes" id="UP000777438"/>
    </source>
</evidence>
<feature type="region of interest" description="Disordered" evidence="1">
    <location>
        <begin position="173"/>
        <end position="206"/>
    </location>
</feature>
<dbReference type="PANTHER" id="PTHR47336:SF2">
    <property type="entry name" value="TRANSCRIPTION FACTOR HMS1-RELATED"/>
    <property type="match status" value="1"/>
</dbReference>
<dbReference type="InterPro" id="IPR036638">
    <property type="entry name" value="HLH_DNA-bd_sf"/>
</dbReference>
<evidence type="ECO:0000259" key="2">
    <source>
        <dbReference type="PROSITE" id="PS50888"/>
    </source>
</evidence>
<accession>A0A9P8VRD6</accession>
<feature type="region of interest" description="Disordered" evidence="1">
    <location>
        <begin position="14"/>
        <end position="61"/>
    </location>
</feature>
<feature type="region of interest" description="Disordered" evidence="1">
    <location>
        <begin position="85"/>
        <end position="150"/>
    </location>
</feature>
<feature type="compositionally biased region" description="Low complexity" evidence="1">
    <location>
        <begin position="98"/>
        <end position="107"/>
    </location>
</feature>
<feature type="compositionally biased region" description="Polar residues" evidence="1">
    <location>
        <begin position="88"/>
        <end position="97"/>
    </location>
</feature>
<dbReference type="SUPFAM" id="SSF47459">
    <property type="entry name" value="HLH, helix-loop-helix DNA-binding domain"/>
    <property type="match status" value="1"/>
</dbReference>
<dbReference type="InterPro" id="IPR052099">
    <property type="entry name" value="Regulatory_TF_Diverse"/>
</dbReference>
<dbReference type="PANTHER" id="PTHR47336">
    <property type="entry name" value="TRANSCRIPTION FACTOR HMS1-RELATED"/>
    <property type="match status" value="1"/>
</dbReference>
<dbReference type="AlphaFoldDB" id="A0A9P8VRD6"/>
<feature type="compositionally biased region" description="Gly residues" evidence="1">
    <location>
        <begin position="187"/>
        <end position="197"/>
    </location>
</feature>
<dbReference type="GO" id="GO:0046983">
    <property type="term" value="F:protein dimerization activity"/>
    <property type="evidence" value="ECO:0007669"/>
    <property type="project" value="InterPro"/>
</dbReference>
<organism evidence="3 4">
    <name type="scientific">Thelonectria olida</name>
    <dbReference type="NCBI Taxonomy" id="1576542"/>
    <lineage>
        <taxon>Eukaryota</taxon>
        <taxon>Fungi</taxon>
        <taxon>Dikarya</taxon>
        <taxon>Ascomycota</taxon>
        <taxon>Pezizomycotina</taxon>
        <taxon>Sordariomycetes</taxon>
        <taxon>Hypocreomycetidae</taxon>
        <taxon>Hypocreales</taxon>
        <taxon>Nectriaceae</taxon>
        <taxon>Thelonectria</taxon>
    </lineage>
</organism>
<reference evidence="3 4" key="1">
    <citation type="journal article" date="2021" name="Nat. Commun.">
        <title>Genetic determinants of endophytism in the Arabidopsis root mycobiome.</title>
        <authorList>
            <person name="Mesny F."/>
            <person name="Miyauchi S."/>
            <person name="Thiergart T."/>
            <person name="Pickel B."/>
            <person name="Atanasova L."/>
            <person name="Karlsson M."/>
            <person name="Huettel B."/>
            <person name="Barry K.W."/>
            <person name="Haridas S."/>
            <person name="Chen C."/>
            <person name="Bauer D."/>
            <person name="Andreopoulos W."/>
            <person name="Pangilinan J."/>
            <person name="LaButti K."/>
            <person name="Riley R."/>
            <person name="Lipzen A."/>
            <person name="Clum A."/>
            <person name="Drula E."/>
            <person name="Henrissat B."/>
            <person name="Kohler A."/>
            <person name="Grigoriev I.V."/>
            <person name="Martin F.M."/>
            <person name="Hacquard S."/>
        </authorList>
    </citation>
    <scope>NUCLEOTIDE SEQUENCE [LARGE SCALE GENOMIC DNA]</scope>
    <source>
        <strain evidence="3 4">MPI-CAGE-CH-0241</strain>
    </source>
</reference>
<keyword evidence="4" id="KW-1185">Reference proteome</keyword>
<evidence type="ECO:0000256" key="1">
    <source>
        <dbReference type="SAM" id="MobiDB-lite"/>
    </source>
</evidence>
<dbReference type="Proteomes" id="UP000777438">
    <property type="component" value="Unassembled WGS sequence"/>
</dbReference>
<proteinExistence type="predicted"/>
<dbReference type="Pfam" id="PF00010">
    <property type="entry name" value="HLH"/>
    <property type="match status" value="1"/>
</dbReference>
<feature type="domain" description="BHLH" evidence="2">
    <location>
        <begin position="145"/>
        <end position="220"/>
    </location>
</feature>
<sequence>MDFDWACDYGIAPFSPPILEDDQTPPFLFDSESHDSNSTPLNPLHIDPQLQPDSEIYPSSLDQPDSWALLDWSNDKFPGLSGTIVTPAETNSNIWDDSSSTPSTKTPNFQNFGQREGMTAGDMTGSSTNPAASSYASGGPESQTAKRRAHYRIEKRYRTNINDKIRALDEMLPKASPADRQWTDQQEGGGEEGGYQGDGANTKRSKGEVLSRAIDYIVFLKGKEAWQEKRIQELKGRMRASRKALEL</sequence>
<dbReference type="SMART" id="SM00353">
    <property type="entry name" value="HLH"/>
    <property type="match status" value="1"/>
</dbReference>